<dbReference type="Proteomes" id="UP000064967">
    <property type="component" value="Chromosome"/>
</dbReference>
<dbReference type="PANTHER" id="PTHR30055:SF226">
    <property type="entry name" value="HTH-TYPE TRANSCRIPTIONAL REGULATOR PKSA"/>
    <property type="match status" value="1"/>
</dbReference>
<dbReference type="RefSeq" id="WP_146648252.1">
    <property type="nucleotide sequence ID" value="NZ_CP012333.1"/>
</dbReference>
<dbReference type="PROSITE" id="PS50977">
    <property type="entry name" value="HTH_TETR_2"/>
    <property type="match status" value="1"/>
</dbReference>
<evidence type="ECO:0000259" key="3">
    <source>
        <dbReference type="PROSITE" id="PS50977"/>
    </source>
</evidence>
<keyword evidence="5" id="KW-1185">Reference proteome</keyword>
<dbReference type="SUPFAM" id="SSF46689">
    <property type="entry name" value="Homeodomain-like"/>
    <property type="match status" value="1"/>
</dbReference>
<dbReference type="PRINTS" id="PR00455">
    <property type="entry name" value="HTHTETR"/>
</dbReference>
<dbReference type="STRING" id="1391654.AKJ09_03706"/>
<feature type="DNA-binding region" description="H-T-H motif" evidence="2">
    <location>
        <begin position="30"/>
        <end position="49"/>
    </location>
</feature>
<dbReference type="AlphaFoldDB" id="A0A0K1PU47"/>
<dbReference type="InterPro" id="IPR009057">
    <property type="entry name" value="Homeodomain-like_sf"/>
</dbReference>
<evidence type="ECO:0000256" key="1">
    <source>
        <dbReference type="ARBA" id="ARBA00023125"/>
    </source>
</evidence>
<gene>
    <name evidence="4" type="ORF">AKJ09_03706</name>
</gene>
<dbReference type="InterPro" id="IPR023772">
    <property type="entry name" value="DNA-bd_HTH_TetR-type_CS"/>
</dbReference>
<accession>A0A0K1PU47</accession>
<sequence>MPQFLKEDVRLRIEDAALQVFADKGFGPSTMAEIARVAGVSTGNLYLYFSNKEVLFEAVLPDSFANTLLKRIRLRVEALSGISDIRTLDTSAPYHLLSEELLQFCIDNRKRVVFLLAKANGTKHATFAERTVSLLVKLALEYARTVGGGAEPSSAMAFALERIYWNFVAAMVAALDRSDDPAEIRAVVDIVSDYHRAGLRALLVPAEPSTPKRAKSRKGSS</sequence>
<dbReference type="KEGG" id="llu:AKJ09_03706"/>
<evidence type="ECO:0000313" key="5">
    <source>
        <dbReference type="Proteomes" id="UP000064967"/>
    </source>
</evidence>
<evidence type="ECO:0000313" key="4">
    <source>
        <dbReference type="EMBL" id="AKU97042.1"/>
    </source>
</evidence>
<dbReference type="PANTHER" id="PTHR30055">
    <property type="entry name" value="HTH-TYPE TRANSCRIPTIONAL REGULATOR RUTR"/>
    <property type="match status" value="1"/>
</dbReference>
<protein>
    <submittedName>
        <fullName evidence="4">Transcriptional regulator, TetR family</fullName>
    </submittedName>
</protein>
<dbReference type="InterPro" id="IPR001647">
    <property type="entry name" value="HTH_TetR"/>
</dbReference>
<name>A0A0K1PU47_9BACT</name>
<dbReference type="InterPro" id="IPR050109">
    <property type="entry name" value="HTH-type_TetR-like_transc_reg"/>
</dbReference>
<dbReference type="GO" id="GO:0003700">
    <property type="term" value="F:DNA-binding transcription factor activity"/>
    <property type="evidence" value="ECO:0007669"/>
    <property type="project" value="TreeGrafter"/>
</dbReference>
<dbReference type="EMBL" id="CP012333">
    <property type="protein sequence ID" value="AKU97042.1"/>
    <property type="molecule type" value="Genomic_DNA"/>
</dbReference>
<dbReference type="Pfam" id="PF00440">
    <property type="entry name" value="TetR_N"/>
    <property type="match status" value="1"/>
</dbReference>
<reference evidence="4 5" key="1">
    <citation type="submission" date="2015-08" db="EMBL/GenBank/DDBJ databases">
        <authorList>
            <person name="Babu N.S."/>
            <person name="Beckwith C.J."/>
            <person name="Beseler K.G."/>
            <person name="Brison A."/>
            <person name="Carone J.V."/>
            <person name="Caskin T.P."/>
            <person name="Diamond M."/>
            <person name="Durham M.E."/>
            <person name="Foxe J.M."/>
            <person name="Go M."/>
            <person name="Henderson B.A."/>
            <person name="Jones I.B."/>
            <person name="McGettigan J.A."/>
            <person name="Micheletti S.J."/>
            <person name="Nasrallah M.E."/>
            <person name="Ortiz D."/>
            <person name="Piller C.R."/>
            <person name="Privatt S.R."/>
            <person name="Schneider S.L."/>
            <person name="Sharp S."/>
            <person name="Smith T.C."/>
            <person name="Stanton J.D."/>
            <person name="Ullery H.E."/>
            <person name="Wilson R.J."/>
            <person name="Serrano M.G."/>
            <person name="Buck G."/>
            <person name="Lee V."/>
            <person name="Wang Y."/>
            <person name="Carvalho R."/>
            <person name="Voegtly L."/>
            <person name="Shi R."/>
            <person name="Duckworth R."/>
            <person name="Johnson A."/>
            <person name="Loviza R."/>
            <person name="Walstead R."/>
            <person name="Shah Z."/>
            <person name="Kiflezghi M."/>
            <person name="Wade K."/>
            <person name="Ball S.L."/>
            <person name="Bradley K.W."/>
            <person name="Asai D.J."/>
            <person name="Bowman C.A."/>
            <person name="Russell D.A."/>
            <person name="Pope W.H."/>
            <person name="Jacobs-Sera D."/>
            <person name="Hendrix R.W."/>
            <person name="Hatfull G.F."/>
        </authorList>
    </citation>
    <scope>NUCLEOTIDE SEQUENCE [LARGE SCALE GENOMIC DNA]</scope>
    <source>
        <strain evidence="4 5">DSM 27648</strain>
    </source>
</reference>
<feature type="domain" description="HTH tetR-type" evidence="3">
    <location>
        <begin position="7"/>
        <end position="67"/>
    </location>
</feature>
<organism evidence="4 5">
    <name type="scientific">Labilithrix luteola</name>
    <dbReference type="NCBI Taxonomy" id="1391654"/>
    <lineage>
        <taxon>Bacteria</taxon>
        <taxon>Pseudomonadati</taxon>
        <taxon>Myxococcota</taxon>
        <taxon>Polyangia</taxon>
        <taxon>Polyangiales</taxon>
        <taxon>Labilitrichaceae</taxon>
        <taxon>Labilithrix</taxon>
    </lineage>
</organism>
<proteinExistence type="predicted"/>
<dbReference type="Gene3D" id="1.10.357.10">
    <property type="entry name" value="Tetracycline Repressor, domain 2"/>
    <property type="match status" value="1"/>
</dbReference>
<evidence type="ECO:0000256" key="2">
    <source>
        <dbReference type="PROSITE-ProRule" id="PRU00335"/>
    </source>
</evidence>
<keyword evidence="1 2" id="KW-0238">DNA-binding</keyword>
<dbReference type="PROSITE" id="PS01081">
    <property type="entry name" value="HTH_TETR_1"/>
    <property type="match status" value="1"/>
</dbReference>
<dbReference type="OrthoDB" id="6430772at2"/>
<dbReference type="GO" id="GO:0000976">
    <property type="term" value="F:transcription cis-regulatory region binding"/>
    <property type="evidence" value="ECO:0007669"/>
    <property type="project" value="TreeGrafter"/>
</dbReference>